<dbReference type="EMBL" id="QTSX02004403">
    <property type="protein sequence ID" value="KAJ9064914.1"/>
    <property type="molecule type" value="Genomic_DNA"/>
</dbReference>
<comment type="caution">
    <text evidence="1">The sequence shown here is derived from an EMBL/GenBank/DDBJ whole genome shotgun (WGS) entry which is preliminary data.</text>
</comment>
<reference evidence="1" key="1">
    <citation type="submission" date="2022-04" db="EMBL/GenBank/DDBJ databases">
        <title>Genome of the entomopathogenic fungus Entomophthora muscae.</title>
        <authorList>
            <person name="Elya C."/>
            <person name="Lovett B.R."/>
            <person name="Lee E."/>
            <person name="Macias A.M."/>
            <person name="Hajek A.E."/>
            <person name="De Bivort B.L."/>
            <person name="Kasson M.T."/>
            <person name="De Fine Licht H.H."/>
            <person name="Stajich J.E."/>
        </authorList>
    </citation>
    <scope>NUCLEOTIDE SEQUENCE</scope>
    <source>
        <strain evidence="1">Berkeley</strain>
    </source>
</reference>
<protein>
    <submittedName>
        <fullName evidence="1">Uncharacterized protein</fullName>
    </submittedName>
</protein>
<proteinExistence type="predicted"/>
<evidence type="ECO:0000313" key="1">
    <source>
        <dbReference type="EMBL" id="KAJ9064914.1"/>
    </source>
</evidence>
<evidence type="ECO:0000313" key="2">
    <source>
        <dbReference type="Proteomes" id="UP001165960"/>
    </source>
</evidence>
<organism evidence="1 2">
    <name type="scientific">Entomophthora muscae</name>
    <dbReference type="NCBI Taxonomy" id="34485"/>
    <lineage>
        <taxon>Eukaryota</taxon>
        <taxon>Fungi</taxon>
        <taxon>Fungi incertae sedis</taxon>
        <taxon>Zoopagomycota</taxon>
        <taxon>Entomophthoromycotina</taxon>
        <taxon>Entomophthoromycetes</taxon>
        <taxon>Entomophthorales</taxon>
        <taxon>Entomophthoraceae</taxon>
        <taxon>Entomophthora</taxon>
    </lineage>
</organism>
<dbReference type="Proteomes" id="UP001165960">
    <property type="component" value="Unassembled WGS sequence"/>
</dbReference>
<accession>A0ACC2SR96</accession>
<gene>
    <name evidence="1" type="ORF">DSO57_1025440</name>
</gene>
<sequence>MNLWFNQIIPYLLLVLFYLQSTPHSPVPRAHIPLETADQPPKLYRPPGAPFGPVRFTEYPPNSAYLEFTLEEILIHDPEARTRETETVYREGDKITIPPQLYQDKYNFLRAYLVPMTPPHTPRPDRLQDSVATDEYTSTQIFGVMYITLTGLIDSMVPTSGPWAILGKLLSYIVKLAPILWWALPSGPAGRQPTSSQEPPSGWIPDRFLNTAVGHRQGLLAVSADLGEPIRLGGSNKFNAQSALFDVDIVLQPITSQALQDANGPAALSNPGNLNQPIRLHAPQDAMAQRALYNPRDLAQPINSSGATCNSMHMASSEFSNLDEPITPDGAMEVDSANILINDFNLCWANHTQQCNGG</sequence>
<keyword evidence="2" id="KW-1185">Reference proteome</keyword>
<name>A0ACC2SR96_9FUNG</name>